<gene>
    <name evidence="2" type="ORF">Pfra01_002263700</name>
</gene>
<protein>
    <submittedName>
        <fullName evidence="2">Unnamed protein product</fullName>
    </submittedName>
</protein>
<accession>A0A9W7D2S4</accession>
<reference evidence="2" key="1">
    <citation type="submission" date="2023-04" db="EMBL/GenBank/DDBJ databases">
        <title>Phytophthora fragariaefolia NBRC 109709.</title>
        <authorList>
            <person name="Ichikawa N."/>
            <person name="Sato H."/>
            <person name="Tonouchi N."/>
        </authorList>
    </citation>
    <scope>NUCLEOTIDE SEQUENCE</scope>
    <source>
        <strain evidence="2">NBRC 109709</strain>
    </source>
</reference>
<dbReference type="OrthoDB" id="99743at2759"/>
<dbReference type="Proteomes" id="UP001165121">
    <property type="component" value="Unassembled WGS sequence"/>
</dbReference>
<keyword evidence="1" id="KW-0732">Signal</keyword>
<evidence type="ECO:0000256" key="1">
    <source>
        <dbReference type="SAM" id="SignalP"/>
    </source>
</evidence>
<feature type="signal peptide" evidence="1">
    <location>
        <begin position="1"/>
        <end position="21"/>
    </location>
</feature>
<proteinExistence type="predicted"/>
<organism evidence="2 3">
    <name type="scientific">Phytophthora fragariaefolia</name>
    <dbReference type="NCBI Taxonomy" id="1490495"/>
    <lineage>
        <taxon>Eukaryota</taxon>
        <taxon>Sar</taxon>
        <taxon>Stramenopiles</taxon>
        <taxon>Oomycota</taxon>
        <taxon>Peronosporomycetes</taxon>
        <taxon>Peronosporales</taxon>
        <taxon>Peronosporaceae</taxon>
        <taxon>Phytophthora</taxon>
    </lineage>
</organism>
<name>A0A9W7D2S4_9STRA</name>
<dbReference type="EMBL" id="BSXT01003476">
    <property type="protein sequence ID" value="GMF54311.1"/>
    <property type="molecule type" value="Genomic_DNA"/>
</dbReference>
<feature type="chain" id="PRO_5040855419" evidence="1">
    <location>
        <begin position="22"/>
        <end position="760"/>
    </location>
</feature>
<sequence length="760" mass="85637">MRGYKIALFGVIAILACLARASKPTDSKLMAAQFLTVVDSLMDNQDTIPTKRLKTWLLKNKTGAQVLDKLKLGGNIATALANTKLNSLRKYTNMFNKKNPNSKISVIGILTARYGDDKVAKALVSAQEKAATMDTAKLLRSEQLDSWLISDKSVVDVFKLLKLSDNGYEALTSRKLEVLEDYIRTQTKARELEAALLQRWRHRNLQPGKVLKVLKLDGNVEHVLKSRRLEALTKYIPMYNKMNNPVNQVSLLGVLTAHYSDDAVAKAIAAARRNPATEEIATKLQSQQLEGWLKSGKSADDVFVLLKLKEDGPAGIGSPQLDTLDEYIKLLNTQKSGDESVIKALVTGFGGESNLMSILTTAKANTQAAVEAEKLETALLTQLRNENFQPERVFKLLKLDRDVDDVLGSTNLPILMKYISAFNKDNPTHEVSLLGMLKAHYSDDMVAKAIVTAKRNRATKEMAMKLQTQQLEEWLNSGKSVNDVSRCSSLKKMDWRQLLVRRWRCWKILEAGKNRGTRTKATKLQSAQFSQWLEEGLDSMSVLTNVFKVKEEDLGGASGMQRSVAKQFQAFYEDNMGALNAVIPRRVYTDVYLAVDQHARLRKQLLRKMLLGKADHIVQHIESLAGQGLRHQIGWVHVGLNLPQLHRLLRHLISHVLPAMFNVSRPATVDWVRSHHERSMVLDSKPKLRLYHVLPAKFNVSRPATVDWVRSHHERSLVIDSKPKLRLYHWEDFGEDVAETLSVHASFTKRTQLLLWTGPQ</sequence>
<dbReference type="AlphaFoldDB" id="A0A9W7D2S4"/>
<evidence type="ECO:0000313" key="3">
    <source>
        <dbReference type="Proteomes" id="UP001165121"/>
    </source>
</evidence>
<evidence type="ECO:0000313" key="2">
    <source>
        <dbReference type="EMBL" id="GMF54311.1"/>
    </source>
</evidence>
<comment type="caution">
    <text evidence="2">The sequence shown here is derived from an EMBL/GenBank/DDBJ whole genome shotgun (WGS) entry which is preliminary data.</text>
</comment>
<keyword evidence="3" id="KW-1185">Reference proteome</keyword>
<dbReference type="PROSITE" id="PS51257">
    <property type="entry name" value="PROKAR_LIPOPROTEIN"/>
    <property type="match status" value="1"/>
</dbReference>